<organism evidence="1">
    <name type="scientific">Nothobranchius furzeri</name>
    <name type="common">Turquoise killifish</name>
    <dbReference type="NCBI Taxonomy" id="105023"/>
    <lineage>
        <taxon>Eukaryota</taxon>
        <taxon>Metazoa</taxon>
        <taxon>Chordata</taxon>
        <taxon>Craniata</taxon>
        <taxon>Vertebrata</taxon>
        <taxon>Euteleostomi</taxon>
        <taxon>Actinopterygii</taxon>
        <taxon>Neopterygii</taxon>
        <taxon>Teleostei</taxon>
        <taxon>Neoteleostei</taxon>
        <taxon>Acanthomorphata</taxon>
        <taxon>Ovalentaria</taxon>
        <taxon>Atherinomorphae</taxon>
        <taxon>Cyprinodontiformes</taxon>
        <taxon>Nothobranchiidae</taxon>
        <taxon>Nothobranchius</taxon>
    </lineage>
</organism>
<proteinExistence type="predicted"/>
<name>A0A1A8AAR1_NOTFU</name>
<reference evidence="1" key="2">
    <citation type="submission" date="2016-06" db="EMBL/GenBank/DDBJ databases">
        <title>The genome of a short-lived fish provides insights into sex chromosome evolution and the genetic control of aging.</title>
        <authorList>
            <person name="Reichwald K."/>
            <person name="Felder M."/>
            <person name="Petzold A."/>
            <person name="Koch P."/>
            <person name="Groth M."/>
            <person name="Platzer M."/>
        </authorList>
    </citation>
    <scope>NUCLEOTIDE SEQUENCE</scope>
    <source>
        <tissue evidence="1">Brain</tissue>
    </source>
</reference>
<dbReference type="EMBL" id="HADY01012815">
    <property type="protein sequence ID" value="SBP51300.1"/>
    <property type="molecule type" value="Transcribed_RNA"/>
</dbReference>
<evidence type="ECO:0000313" key="1">
    <source>
        <dbReference type="EMBL" id="SBP51300.1"/>
    </source>
</evidence>
<dbReference type="AlphaFoldDB" id="A0A1A8AAR1"/>
<feature type="non-terminal residue" evidence="1">
    <location>
        <position position="89"/>
    </location>
</feature>
<accession>A0A1A8AAR1</accession>
<reference evidence="1" key="1">
    <citation type="submission" date="2016-05" db="EMBL/GenBank/DDBJ databases">
        <authorList>
            <person name="Lavstsen T."/>
            <person name="Jespersen J.S."/>
        </authorList>
    </citation>
    <scope>NUCLEOTIDE SEQUENCE</scope>
    <source>
        <tissue evidence="1">Brain</tissue>
    </source>
</reference>
<feature type="non-terminal residue" evidence="1">
    <location>
        <position position="1"/>
    </location>
</feature>
<sequence>LRVKTSGEMWRFLTGVSQPSKRKLVELEEKPPGPVATRRFCEKWRTGDGGVVRQWLHHEPESALMSCTVCRQHAREKNCNNSCVIGDKK</sequence>
<protein>
    <submittedName>
        <fullName evidence="1">Zinc finger protein 862</fullName>
    </submittedName>
</protein>
<gene>
    <name evidence="1" type="primary">ZNF862</name>
</gene>